<feature type="chain" id="PRO_5014364423" description="DUF4168 domain-containing protein" evidence="2">
    <location>
        <begin position="24"/>
        <end position="129"/>
    </location>
</feature>
<sequence length="129" mass="14007">MKKQLTPLMFALMLAFGASTAMAQGAPQQGNAGAPPAAQPAPAQTSFSDEEIQKFADVQPAIESIRSEYSERLQEVSDPQQAATLQNEAVEKMVESVNEEGLEVETYNSIAIALQSDTELRERVESMMN</sequence>
<evidence type="ECO:0000313" key="4">
    <source>
        <dbReference type="EMBL" id="AUN95803.1"/>
    </source>
</evidence>
<feature type="signal peptide" evidence="2">
    <location>
        <begin position="1"/>
        <end position="23"/>
    </location>
</feature>
<keyword evidence="2" id="KW-0732">Signal</keyword>
<dbReference type="OrthoDB" id="6900175at2"/>
<dbReference type="Pfam" id="PF13767">
    <property type="entry name" value="DUF4168"/>
    <property type="match status" value="1"/>
</dbReference>
<evidence type="ECO:0000256" key="1">
    <source>
        <dbReference type="SAM" id="MobiDB-lite"/>
    </source>
</evidence>
<evidence type="ECO:0000259" key="3">
    <source>
        <dbReference type="Pfam" id="PF13767"/>
    </source>
</evidence>
<dbReference type="KEGG" id="atw:C0099_13210"/>
<dbReference type="RefSeq" id="WP_102247848.1">
    <property type="nucleotide sequence ID" value="NZ_CP025682.1"/>
</dbReference>
<keyword evidence="5" id="KW-1185">Reference proteome</keyword>
<accession>A0A2I6S966</accession>
<evidence type="ECO:0000256" key="2">
    <source>
        <dbReference type="SAM" id="SignalP"/>
    </source>
</evidence>
<dbReference type="AlphaFoldDB" id="A0A2I6S966"/>
<feature type="compositionally biased region" description="Low complexity" evidence="1">
    <location>
        <begin position="23"/>
        <end position="44"/>
    </location>
</feature>
<gene>
    <name evidence="4" type="ORF">C0099_13210</name>
</gene>
<reference evidence="4 5" key="1">
    <citation type="submission" date="2018-01" db="EMBL/GenBank/DDBJ databases">
        <authorList>
            <person name="Fu G.-Y."/>
        </authorList>
    </citation>
    <scope>NUCLEOTIDE SEQUENCE [LARGE SCALE GENOMIC DNA]</scope>
    <source>
        <strain evidence="4 5">SY39</strain>
    </source>
</reference>
<dbReference type="InterPro" id="IPR025433">
    <property type="entry name" value="DUF4168"/>
</dbReference>
<proteinExistence type="predicted"/>
<evidence type="ECO:0000313" key="5">
    <source>
        <dbReference type="Proteomes" id="UP000242205"/>
    </source>
</evidence>
<feature type="region of interest" description="Disordered" evidence="1">
    <location>
        <begin position="23"/>
        <end position="49"/>
    </location>
</feature>
<protein>
    <recommendedName>
        <fullName evidence="3">DUF4168 domain-containing protein</fullName>
    </recommendedName>
</protein>
<organism evidence="4 5">
    <name type="scientific">Pseudazoarcus pumilus</name>
    <dbReference type="NCBI Taxonomy" id="2067960"/>
    <lineage>
        <taxon>Bacteria</taxon>
        <taxon>Pseudomonadati</taxon>
        <taxon>Pseudomonadota</taxon>
        <taxon>Betaproteobacteria</taxon>
        <taxon>Rhodocyclales</taxon>
        <taxon>Zoogloeaceae</taxon>
        <taxon>Pseudazoarcus</taxon>
    </lineage>
</organism>
<dbReference type="EMBL" id="CP025682">
    <property type="protein sequence ID" value="AUN95803.1"/>
    <property type="molecule type" value="Genomic_DNA"/>
</dbReference>
<name>A0A2I6S966_9RHOO</name>
<feature type="domain" description="DUF4168" evidence="3">
    <location>
        <begin position="48"/>
        <end position="124"/>
    </location>
</feature>
<dbReference type="Proteomes" id="UP000242205">
    <property type="component" value="Chromosome"/>
</dbReference>